<evidence type="ECO:0000256" key="1">
    <source>
        <dbReference type="SAM" id="MobiDB-lite"/>
    </source>
</evidence>
<feature type="region of interest" description="Disordered" evidence="1">
    <location>
        <begin position="1"/>
        <end position="47"/>
    </location>
</feature>
<dbReference type="Proteomes" id="UP001371456">
    <property type="component" value="Unassembled WGS sequence"/>
</dbReference>
<gene>
    <name evidence="2" type="ORF">RDI58_007304</name>
</gene>
<keyword evidence="3" id="KW-1185">Reference proteome</keyword>
<reference evidence="2 3" key="1">
    <citation type="submission" date="2024-02" db="EMBL/GenBank/DDBJ databases">
        <title>de novo genome assembly of Solanum bulbocastanum strain 11H21.</title>
        <authorList>
            <person name="Hosaka A.J."/>
        </authorList>
    </citation>
    <scope>NUCLEOTIDE SEQUENCE [LARGE SCALE GENOMIC DNA]</scope>
    <source>
        <tissue evidence="2">Young leaves</tissue>
    </source>
</reference>
<feature type="compositionally biased region" description="Basic and acidic residues" evidence="1">
    <location>
        <begin position="12"/>
        <end position="47"/>
    </location>
</feature>
<evidence type="ECO:0000313" key="2">
    <source>
        <dbReference type="EMBL" id="KAK6793851.1"/>
    </source>
</evidence>
<organism evidence="2 3">
    <name type="scientific">Solanum bulbocastanum</name>
    <name type="common">Wild potato</name>
    <dbReference type="NCBI Taxonomy" id="147425"/>
    <lineage>
        <taxon>Eukaryota</taxon>
        <taxon>Viridiplantae</taxon>
        <taxon>Streptophyta</taxon>
        <taxon>Embryophyta</taxon>
        <taxon>Tracheophyta</taxon>
        <taxon>Spermatophyta</taxon>
        <taxon>Magnoliopsida</taxon>
        <taxon>eudicotyledons</taxon>
        <taxon>Gunneridae</taxon>
        <taxon>Pentapetalae</taxon>
        <taxon>asterids</taxon>
        <taxon>lamiids</taxon>
        <taxon>Solanales</taxon>
        <taxon>Solanaceae</taxon>
        <taxon>Solanoideae</taxon>
        <taxon>Solaneae</taxon>
        <taxon>Solanum</taxon>
    </lineage>
</organism>
<dbReference type="EMBL" id="JBANQN010000003">
    <property type="protein sequence ID" value="KAK6793851.1"/>
    <property type="molecule type" value="Genomic_DNA"/>
</dbReference>
<proteinExistence type="predicted"/>
<protein>
    <submittedName>
        <fullName evidence="2">Uncharacterized protein</fullName>
    </submittedName>
</protein>
<sequence>MQAMKETASGIEKTKAVVEEKMTANNPSEKEMATEKKRKEERIEKARHIPTQQVELLGSQVVHIKCQGMEVDNQQEQVW</sequence>
<dbReference type="AlphaFoldDB" id="A0AAN8U0Q4"/>
<accession>A0AAN8U0Q4</accession>
<name>A0AAN8U0Q4_SOLBU</name>
<evidence type="ECO:0000313" key="3">
    <source>
        <dbReference type="Proteomes" id="UP001371456"/>
    </source>
</evidence>
<comment type="caution">
    <text evidence="2">The sequence shown here is derived from an EMBL/GenBank/DDBJ whole genome shotgun (WGS) entry which is preliminary data.</text>
</comment>